<dbReference type="EMBL" id="JBHSKY010000013">
    <property type="protein sequence ID" value="MFC5279518.1"/>
    <property type="molecule type" value="Genomic_DNA"/>
</dbReference>
<gene>
    <name evidence="2" type="ORF">ACFPM1_12235</name>
</gene>
<accession>A0ABD5R3N6</accession>
<dbReference type="EC" id="2.3.1.-" evidence="2"/>
<name>A0ABD5R3N6_9EURY</name>
<evidence type="ECO:0000313" key="3">
    <source>
        <dbReference type="Proteomes" id="UP001596118"/>
    </source>
</evidence>
<dbReference type="InterPro" id="IPR016181">
    <property type="entry name" value="Acyl_CoA_acyltransferase"/>
</dbReference>
<keyword evidence="3" id="KW-1185">Reference proteome</keyword>
<dbReference type="PANTHER" id="PTHR36174">
    <property type="entry name" value="LIPID II:GLYCINE GLYCYLTRANSFERASE"/>
    <property type="match status" value="1"/>
</dbReference>
<dbReference type="Gene3D" id="3.40.630.30">
    <property type="match status" value="1"/>
</dbReference>
<keyword evidence="2" id="KW-0012">Acyltransferase</keyword>
<feature type="domain" description="BioF2-like acetyltransferase" evidence="1">
    <location>
        <begin position="169"/>
        <end position="309"/>
    </location>
</feature>
<organism evidence="2 3">
    <name type="scientific">Halorubrum rubrum</name>
    <dbReference type="NCBI Taxonomy" id="1126240"/>
    <lineage>
        <taxon>Archaea</taxon>
        <taxon>Methanobacteriati</taxon>
        <taxon>Methanobacteriota</taxon>
        <taxon>Stenosarchaea group</taxon>
        <taxon>Halobacteria</taxon>
        <taxon>Halobacteriales</taxon>
        <taxon>Haloferacaceae</taxon>
        <taxon>Halorubrum</taxon>
    </lineage>
</organism>
<dbReference type="Proteomes" id="UP001596118">
    <property type="component" value="Unassembled WGS sequence"/>
</dbReference>
<dbReference type="GO" id="GO:0016746">
    <property type="term" value="F:acyltransferase activity"/>
    <property type="evidence" value="ECO:0007669"/>
    <property type="project" value="UniProtKB-KW"/>
</dbReference>
<protein>
    <submittedName>
        <fullName evidence="2">GNAT family N-acetyltransferase</fullName>
        <ecNumber evidence="2">2.3.1.-</ecNumber>
    </submittedName>
</protein>
<dbReference type="SUPFAM" id="SSF55729">
    <property type="entry name" value="Acyl-CoA N-acyltransferases (Nat)"/>
    <property type="match status" value="1"/>
</dbReference>
<dbReference type="RefSeq" id="WP_256413265.1">
    <property type="nucleotide sequence ID" value="NZ_JANHDM010000020.1"/>
</dbReference>
<dbReference type="InterPro" id="IPR050644">
    <property type="entry name" value="PG_Glycine_Bridge_Synth"/>
</dbReference>
<comment type="caution">
    <text evidence="2">The sequence shown here is derived from an EMBL/GenBank/DDBJ whole genome shotgun (WGS) entry which is preliminary data.</text>
</comment>
<reference evidence="2 3" key="1">
    <citation type="journal article" date="2019" name="Int. J. Syst. Evol. Microbiol.">
        <title>The Global Catalogue of Microorganisms (GCM) 10K type strain sequencing project: providing services to taxonomists for standard genome sequencing and annotation.</title>
        <authorList>
            <consortium name="The Broad Institute Genomics Platform"/>
            <consortium name="The Broad Institute Genome Sequencing Center for Infectious Disease"/>
            <person name="Wu L."/>
            <person name="Ma J."/>
        </authorList>
    </citation>
    <scope>NUCLEOTIDE SEQUENCE [LARGE SCALE GENOMIC DNA]</scope>
    <source>
        <strain evidence="2 3">CGMCC 1.12124</strain>
    </source>
</reference>
<evidence type="ECO:0000313" key="2">
    <source>
        <dbReference type="EMBL" id="MFC5279518.1"/>
    </source>
</evidence>
<evidence type="ECO:0000259" key="1">
    <source>
        <dbReference type="Pfam" id="PF13480"/>
    </source>
</evidence>
<proteinExistence type="predicted"/>
<dbReference type="InterPro" id="IPR038740">
    <property type="entry name" value="BioF2-like_GNAT_dom"/>
</dbReference>
<dbReference type="Pfam" id="PF13480">
    <property type="entry name" value="Acetyltransf_6"/>
    <property type="match status" value="1"/>
</dbReference>
<dbReference type="PANTHER" id="PTHR36174:SF1">
    <property type="entry name" value="LIPID II:GLYCINE GLYCYLTRANSFERASE"/>
    <property type="match status" value="1"/>
</dbReference>
<dbReference type="AlphaFoldDB" id="A0ABD5R3N6"/>
<keyword evidence="2" id="KW-0808">Transferase</keyword>
<sequence>MTIEVERADSKRLDGLDGTWDGQVDGSPMGTLFHRWDALRVIEDHSDATLHPLVGFKGQEPVGVFPVFELRKGPVTTAFSPPPGMGVPSLGPVLVNYRKLKQRRFEKRNNRFVEASFDWIEAHLDPNYFHVVSPKGYDDVRPFQWNDFDVSPRYTYDIDLSAGEEALIRSMTRDARKSIRNTPEESYTIERRGDAGLEYVLGRINARYDDGDGGLVLDEGYVADLRDVLGPDTLLVYVAEVDDRPVSGRLTLHGGDRVTLWQGSPKPDVDVDVPINDVLNWRSMVDGIAAGRSTCNFVGANTRHLCRYKSKYNPTAVQYFEIERGTRAMNVVSDLYRRFG</sequence>